<dbReference type="PANTHER" id="PTHR13061">
    <property type="entry name" value="DYNACTIN SUBUNIT P25"/>
    <property type="match status" value="1"/>
</dbReference>
<protein>
    <submittedName>
        <fullName evidence="1">2,3,4,5-tetrahydropyridine-2,6-dicarboxylate N-acetyltransferase</fullName>
        <ecNumber evidence="1">2.3.1.89</ecNumber>
    </submittedName>
</protein>
<dbReference type="AlphaFoldDB" id="A0A4Y7R8K7"/>
<gene>
    <name evidence="1" type="primary">dapH</name>
    <name evidence="1" type="ORF">Psch_03744</name>
</gene>
<dbReference type="InterPro" id="IPR050484">
    <property type="entry name" value="Transf_Hexapept/Carb_Anhydrase"/>
</dbReference>
<reference evidence="1 2" key="1">
    <citation type="journal article" date="2018" name="Environ. Microbiol.">
        <title>Novel energy conservation strategies and behaviour of Pelotomaculum schinkii driving syntrophic propionate catabolism.</title>
        <authorList>
            <person name="Hidalgo-Ahumada C.A.P."/>
            <person name="Nobu M.K."/>
            <person name="Narihiro T."/>
            <person name="Tamaki H."/>
            <person name="Liu W.T."/>
            <person name="Kamagata Y."/>
            <person name="Stams A.J.M."/>
            <person name="Imachi H."/>
            <person name="Sousa D.Z."/>
        </authorList>
    </citation>
    <scope>NUCLEOTIDE SEQUENCE [LARGE SCALE GENOMIC DNA]</scope>
    <source>
        <strain evidence="1 2">HH</strain>
    </source>
</reference>
<keyword evidence="1" id="KW-0808">Transferase</keyword>
<keyword evidence="1" id="KW-0012">Acyltransferase</keyword>
<organism evidence="1 2">
    <name type="scientific">Pelotomaculum schinkii</name>
    <dbReference type="NCBI Taxonomy" id="78350"/>
    <lineage>
        <taxon>Bacteria</taxon>
        <taxon>Bacillati</taxon>
        <taxon>Bacillota</taxon>
        <taxon>Clostridia</taxon>
        <taxon>Eubacteriales</taxon>
        <taxon>Desulfotomaculaceae</taxon>
        <taxon>Pelotomaculum</taxon>
    </lineage>
</organism>
<dbReference type="SUPFAM" id="SSF51161">
    <property type="entry name" value="Trimeric LpxA-like enzymes"/>
    <property type="match status" value="1"/>
</dbReference>
<dbReference type="InterPro" id="IPR047324">
    <property type="entry name" value="LbH_gamma_CA-like"/>
</dbReference>
<comment type="caution">
    <text evidence="1">The sequence shown here is derived from an EMBL/GenBank/DDBJ whole genome shotgun (WGS) entry which is preliminary data.</text>
</comment>
<dbReference type="EMBL" id="QFGA01000003">
    <property type="protein sequence ID" value="TEB04981.1"/>
    <property type="molecule type" value="Genomic_DNA"/>
</dbReference>
<dbReference type="Pfam" id="PF00132">
    <property type="entry name" value="Hexapep"/>
    <property type="match status" value="2"/>
</dbReference>
<evidence type="ECO:0000313" key="2">
    <source>
        <dbReference type="Proteomes" id="UP000298324"/>
    </source>
</evidence>
<dbReference type="PANTHER" id="PTHR13061:SF29">
    <property type="entry name" value="GAMMA CARBONIC ANHYDRASE-LIKE 1, MITOCHONDRIAL-RELATED"/>
    <property type="match status" value="1"/>
</dbReference>
<accession>A0A4Y7R8K7</accession>
<dbReference type="Proteomes" id="UP000298324">
    <property type="component" value="Unassembled WGS sequence"/>
</dbReference>
<dbReference type="GO" id="GO:0047200">
    <property type="term" value="F:tetrahydrodipicolinate N-acetyltransferase activity"/>
    <property type="evidence" value="ECO:0007669"/>
    <property type="project" value="UniProtKB-EC"/>
</dbReference>
<name>A0A4Y7R8K7_9FIRM</name>
<dbReference type="EC" id="2.3.1.89" evidence="1"/>
<dbReference type="Gene3D" id="2.160.10.10">
    <property type="entry name" value="Hexapeptide repeat proteins"/>
    <property type="match status" value="1"/>
</dbReference>
<proteinExistence type="predicted"/>
<dbReference type="CDD" id="cd04645">
    <property type="entry name" value="LbH_gamma_CA_like"/>
    <property type="match status" value="1"/>
</dbReference>
<dbReference type="RefSeq" id="WP_190259260.1">
    <property type="nucleotide sequence ID" value="NZ_QFGA01000003.1"/>
</dbReference>
<dbReference type="InterPro" id="IPR001451">
    <property type="entry name" value="Hexapep"/>
</dbReference>
<evidence type="ECO:0000313" key="1">
    <source>
        <dbReference type="EMBL" id="TEB04981.1"/>
    </source>
</evidence>
<dbReference type="InterPro" id="IPR011004">
    <property type="entry name" value="Trimer_LpxA-like_sf"/>
</dbReference>
<sequence>MPYEYDGIKPKIDETVFIAPGAIVVGKVEIGPNSSIWYNSVVRADVDTITIGSRTNIQDGSILHEHTGFPLVIGDRVTVGHRALLHGCTIEDDAYIGMGVIVLNGAHVGAGAVVGAGSLVLQGQRIPAGMLAMGLPAKVVRELKEGEYERFRGAVGRYQNLAEIHNRLLE</sequence>
<keyword evidence="2" id="KW-1185">Reference proteome</keyword>